<accession>A0ACC1X333</accession>
<organism evidence="1 2">
    <name type="scientific">Melia azedarach</name>
    <name type="common">Chinaberry tree</name>
    <dbReference type="NCBI Taxonomy" id="155640"/>
    <lineage>
        <taxon>Eukaryota</taxon>
        <taxon>Viridiplantae</taxon>
        <taxon>Streptophyta</taxon>
        <taxon>Embryophyta</taxon>
        <taxon>Tracheophyta</taxon>
        <taxon>Spermatophyta</taxon>
        <taxon>Magnoliopsida</taxon>
        <taxon>eudicotyledons</taxon>
        <taxon>Gunneridae</taxon>
        <taxon>Pentapetalae</taxon>
        <taxon>rosids</taxon>
        <taxon>malvids</taxon>
        <taxon>Sapindales</taxon>
        <taxon>Meliaceae</taxon>
        <taxon>Melia</taxon>
    </lineage>
</organism>
<keyword evidence="2" id="KW-1185">Reference proteome</keyword>
<gene>
    <name evidence="1" type="ORF">OWV82_021495</name>
</gene>
<protein>
    <submittedName>
        <fullName evidence="1">Legume-specific protein</fullName>
    </submittedName>
</protein>
<name>A0ACC1X333_MELAZ</name>
<evidence type="ECO:0000313" key="2">
    <source>
        <dbReference type="Proteomes" id="UP001164539"/>
    </source>
</evidence>
<comment type="caution">
    <text evidence="1">The sequence shown here is derived from an EMBL/GenBank/DDBJ whole genome shotgun (WGS) entry which is preliminary data.</text>
</comment>
<reference evidence="1 2" key="1">
    <citation type="journal article" date="2023" name="Science">
        <title>Complex scaffold remodeling in plant triterpene biosynthesis.</title>
        <authorList>
            <person name="De La Pena R."/>
            <person name="Hodgson H."/>
            <person name="Liu J.C."/>
            <person name="Stephenson M.J."/>
            <person name="Martin A.C."/>
            <person name="Owen C."/>
            <person name="Harkess A."/>
            <person name="Leebens-Mack J."/>
            <person name="Jimenez L.E."/>
            <person name="Osbourn A."/>
            <person name="Sattely E.S."/>
        </authorList>
    </citation>
    <scope>NUCLEOTIDE SEQUENCE [LARGE SCALE GENOMIC DNA]</scope>
    <source>
        <strain evidence="2">cv. JPN11</strain>
        <tissue evidence="1">Leaf</tissue>
    </source>
</reference>
<dbReference type="EMBL" id="CM051405">
    <property type="protein sequence ID" value="KAJ4704610.1"/>
    <property type="molecule type" value="Genomic_DNA"/>
</dbReference>
<sequence length="100" mass="10866">MEGLIPFVYRAIMQYKNGNQVALGSWYSDSPSASYMRLPGDSGRFQTSDIQLFQPDYGFSNSTSTTSSSSMAPPSATTQIILSTGVQSPVCRLTSRRVAI</sequence>
<evidence type="ECO:0000313" key="1">
    <source>
        <dbReference type="EMBL" id="KAJ4704610.1"/>
    </source>
</evidence>
<proteinExistence type="predicted"/>
<dbReference type="Proteomes" id="UP001164539">
    <property type="component" value="Chromosome 12"/>
</dbReference>